<evidence type="ECO:0008006" key="5">
    <source>
        <dbReference type="Google" id="ProtNLM"/>
    </source>
</evidence>
<evidence type="ECO:0000313" key="3">
    <source>
        <dbReference type="EMBL" id="EKF75748.1"/>
    </source>
</evidence>
<evidence type="ECO:0000313" key="4">
    <source>
        <dbReference type="Proteomes" id="UP000010164"/>
    </source>
</evidence>
<accession>L0WFW8</accession>
<dbReference type="eggNOG" id="COG3203">
    <property type="taxonomic scope" value="Bacteria"/>
</dbReference>
<keyword evidence="1" id="KW-0175">Coiled coil</keyword>
<dbReference type="SUPFAM" id="SSF56935">
    <property type="entry name" value="Porins"/>
    <property type="match status" value="1"/>
</dbReference>
<comment type="caution">
    <text evidence="3">The sequence shown here is derived from an EMBL/GenBank/DDBJ whole genome shotgun (WGS) entry which is preliminary data.</text>
</comment>
<name>L0WFW8_9GAMM</name>
<evidence type="ECO:0000256" key="2">
    <source>
        <dbReference type="SAM" id="SignalP"/>
    </source>
</evidence>
<organism evidence="3 4">
    <name type="scientific">Alcanivorax hongdengensis A-11-3</name>
    <dbReference type="NCBI Taxonomy" id="1177179"/>
    <lineage>
        <taxon>Bacteria</taxon>
        <taxon>Pseudomonadati</taxon>
        <taxon>Pseudomonadota</taxon>
        <taxon>Gammaproteobacteria</taxon>
        <taxon>Oceanospirillales</taxon>
        <taxon>Alcanivoracaceae</taxon>
        <taxon>Alcanivorax</taxon>
    </lineage>
</organism>
<proteinExistence type="predicted"/>
<keyword evidence="2" id="KW-0732">Signal</keyword>
<gene>
    <name evidence="3" type="ORF">A11A3_02727</name>
</gene>
<sequence length="423" mass="46891">MDKALAACLGAALTAVTVSAQAQPSDSSLEQQLQDYEARLEALESQAASAYQTGPQRLQVNGFLSTGVLHTDADVAGGSVHYADGADDQWRFDKLTRAGLRIDATLNERTHAVMQLYASGEDDFQTELQWGYLDYQLTDAISLKAGRMVAPFYMHSQYVDVGYAYPWVTPPSEVYRTVPIKAMEALEASWNFNTGPVAQRLSAFWGTGRVEGGVRSADTVYQADDLAGINLTSQWQDWSLRVAYNAASVSVDPLPDSIKQLNSNFGTGLSFDDVYTWFAGLGLQYDDGDWYLAAERARLDFNNWYPGRDSGYVTMGHYFGKWMPVLTWSMLKYYDINDAYLPQLQGSPVSPTVLQDSLAERQKGWTAGLRYSVNESLALKGEVSYYYDFSDADYDTSGFFVTEGGNLDDDHATVIRLSADLVF</sequence>
<feature type="coiled-coil region" evidence="1">
    <location>
        <begin position="26"/>
        <end position="53"/>
    </location>
</feature>
<dbReference type="STRING" id="1177179.A11A3_02727"/>
<dbReference type="OrthoDB" id="197869at2"/>
<reference evidence="3 4" key="1">
    <citation type="journal article" date="2012" name="J. Bacteriol.">
        <title>Genome Sequence of the Alkane-Degrading Bacterium Alcanivorax hongdengensis Type Strain A-11-3.</title>
        <authorList>
            <person name="Lai Q."/>
            <person name="Shao Z."/>
        </authorList>
    </citation>
    <scope>NUCLEOTIDE SEQUENCE [LARGE SCALE GENOMIC DNA]</scope>
    <source>
        <strain evidence="3 4">A-11-3</strain>
    </source>
</reference>
<dbReference type="Gene3D" id="2.40.160.10">
    <property type="entry name" value="Porin"/>
    <property type="match status" value="1"/>
</dbReference>
<dbReference type="EMBL" id="AMRJ01000002">
    <property type="protein sequence ID" value="EKF75748.1"/>
    <property type="molecule type" value="Genomic_DNA"/>
</dbReference>
<dbReference type="InterPro" id="IPR023614">
    <property type="entry name" value="Porin_dom_sf"/>
</dbReference>
<feature type="signal peptide" evidence="2">
    <location>
        <begin position="1"/>
        <end position="22"/>
    </location>
</feature>
<dbReference type="Proteomes" id="UP000010164">
    <property type="component" value="Unassembled WGS sequence"/>
</dbReference>
<feature type="chain" id="PRO_5003947958" description="Porin domain-containing protein" evidence="2">
    <location>
        <begin position="23"/>
        <end position="423"/>
    </location>
</feature>
<protein>
    <recommendedName>
        <fullName evidence="5">Porin domain-containing protein</fullName>
    </recommendedName>
</protein>
<dbReference type="RefSeq" id="WP_008927732.1">
    <property type="nucleotide sequence ID" value="NZ_AMRJ01000002.1"/>
</dbReference>
<dbReference type="AlphaFoldDB" id="L0WFW8"/>
<keyword evidence="4" id="KW-1185">Reference proteome</keyword>
<evidence type="ECO:0000256" key="1">
    <source>
        <dbReference type="SAM" id="Coils"/>
    </source>
</evidence>
<dbReference type="PATRIC" id="fig|1177179.3.peg.543"/>